<dbReference type="VEuPathDB" id="ToxoDB:BESB_054020"/>
<feature type="chain" id="PRO_5012315309" evidence="1">
    <location>
        <begin position="25"/>
        <end position="1337"/>
    </location>
</feature>
<dbReference type="Proteomes" id="UP000224006">
    <property type="component" value="Chromosome IV"/>
</dbReference>
<accession>A0A2A9MHL0</accession>
<dbReference type="RefSeq" id="XP_029219760.1">
    <property type="nucleotide sequence ID" value="XM_029363837.1"/>
</dbReference>
<gene>
    <name evidence="2" type="ORF">BESB_054020</name>
</gene>
<dbReference type="GeneID" id="40310331"/>
<keyword evidence="1" id="KW-0732">Signal</keyword>
<feature type="signal peptide" evidence="1">
    <location>
        <begin position="1"/>
        <end position="24"/>
    </location>
</feature>
<proteinExistence type="predicted"/>
<evidence type="ECO:0000313" key="3">
    <source>
        <dbReference type="Proteomes" id="UP000224006"/>
    </source>
</evidence>
<protein>
    <submittedName>
        <fullName evidence="2">Uncharacterized protein</fullName>
    </submittedName>
</protein>
<comment type="caution">
    <text evidence="2">The sequence shown here is derived from an EMBL/GenBank/DDBJ whole genome shotgun (WGS) entry which is preliminary data.</text>
</comment>
<name>A0A2A9MHL0_BESBE</name>
<dbReference type="EMBL" id="NWUJ01000004">
    <property type="protein sequence ID" value="PFH35751.1"/>
    <property type="molecule type" value="Genomic_DNA"/>
</dbReference>
<reference evidence="2 3" key="1">
    <citation type="submission" date="2017-09" db="EMBL/GenBank/DDBJ databases">
        <title>Genome sequencing of Besnoitia besnoiti strain Bb-Ger1.</title>
        <authorList>
            <person name="Schares G."/>
            <person name="Venepally P."/>
            <person name="Lorenzi H.A."/>
        </authorList>
    </citation>
    <scope>NUCLEOTIDE SEQUENCE [LARGE SCALE GENOMIC DNA]</scope>
    <source>
        <strain evidence="2 3">Bb-Ger1</strain>
    </source>
</reference>
<dbReference type="OrthoDB" id="346186at2759"/>
<evidence type="ECO:0000256" key="1">
    <source>
        <dbReference type="SAM" id="SignalP"/>
    </source>
</evidence>
<dbReference type="KEGG" id="bbes:BESB_054020"/>
<evidence type="ECO:0000313" key="2">
    <source>
        <dbReference type="EMBL" id="PFH35751.1"/>
    </source>
</evidence>
<sequence>MELLFKKIFLVLVTVWWISNTVQLRGVAAGNGGNRDPLKAGVGVGSSTSPKEALAASHRCMTLVRDGISRMWPTLYPRWPTHEEAEAKADVVRALGDEARRLAKEYHEQPETAAATMEWALTSCYRKPESNDGHRGDGGIYDLVTGGPGGKLQSRKIVFSLVNLPETEQLSTQQRIVAGRVYASYEQLAYKMAAALNIKGGFSSQMSPETQILQQAGVPEGDEETARRVSEAFQAYQSDWQKFLSFVWSRILGHTKYIVALRTAEAVVEIASLSRPSYDLQEPEKPYTDTAERLAECIAREGCLGDAPAVLMSRASKCVEVLGIHSYRPLLGIFRENGRPVLHKLFAEAYADRRALADFMLRNLRMVADAAGIQLSSTTLSSFRNAVEAGRRASQALLALVLIELETACESAVARGDEGLHLLRNCVTSFINKMPSSLTRAFLADKVDSLSADLQAGLEIMKPEDSYAEQLENVANMLSDILKELVKQGVQTFRFLLPSGASTPEMAELADMPRESLIRIAEAFSLSQYSGDALTQYRPVSSRKKAAAAKEPRGAVATVSLVEDALRIVESRIPQNVDIGQRFHLLSNGTGLSTRAILTAQSYRIALEVVQALRSKLRDPLAQDRIQSIEHLDAFILSFVRRITGEATDDTDPQGDRHKLPERRDQELSPATLYIQITGQVARMVKYMLARELVSELKIKERITKTAIRLPELMREDPGRNQKDFRRDLPMIFIVDVVYGCSKKMVPIILNDTTITPTCRMARGKPKAIVDCVSPSEELSKALIREPKLLWSLTPRWLSADGVPKECTLMQGYLNESNSGGDLKFLVMSGLEKYDCGKDTRDRDYWARYALKAEMLRSLYQRYAAGQVKPTFDSFILSMFGMNVKEFQKTKKVEVRGSKLLIQRTFQNVVKDRSYLAQCVQDEATFLNELGVSLQQAFTVITSQSTGDPARQTMEQLISIIRSAEEHVVLEHEVMAELTALAAPYTYALQPKHQYLIGAVGWGLPTMPPQTCSLPTPPPVDVKPLIPIVVLNKNPSPPGIEELVLHREHVVPLPPIVTQHAEVVEPREPKFAKAVVRPKQGRLERAESEMLPLPGSASVQAETQEDDCMAVVKLYHDYIEQSGEVKDVDALHEQAFTRMIFANTFKSLGLAPSSRNLQQFRFALCITCAKYLPTIMLEKLHMGHSPVAASFEKSQELCKELYRRQGWTHSPVSSSIQLNLPLEQMSHRIVSRLVMELADSQKTEKGRVVALCSGGTTLSLAYQDINATLFGRMSRVDGSLLRQWNSVKKQTRHQGNAGLCGRVKQDVQNLLKVIDPRAWAKELIGQSTVAAEPEVNA</sequence>
<organism evidence="2 3">
    <name type="scientific">Besnoitia besnoiti</name>
    <name type="common">Apicomplexan protozoan</name>
    <dbReference type="NCBI Taxonomy" id="94643"/>
    <lineage>
        <taxon>Eukaryota</taxon>
        <taxon>Sar</taxon>
        <taxon>Alveolata</taxon>
        <taxon>Apicomplexa</taxon>
        <taxon>Conoidasida</taxon>
        <taxon>Coccidia</taxon>
        <taxon>Eucoccidiorida</taxon>
        <taxon>Eimeriorina</taxon>
        <taxon>Sarcocystidae</taxon>
        <taxon>Besnoitia</taxon>
    </lineage>
</organism>
<keyword evidence="3" id="KW-1185">Reference proteome</keyword>